<dbReference type="FunFam" id="3.40.50.2000:FF:000005">
    <property type="entry name" value="Alpha-1,4 glucan phosphorylase"/>
    <property type="match status" value="1"/>
</dbReference>
<evidence type="ECO:0000256" key="14">
    <source>
        <dbReference type="PIRSR" id="PIRSR000460-1"/>
    </source>
</evidence>
<evidence type="ECO:0000256" key="10">
    <source>
        <dbReference type="ARBA" id="ARBA00023277"/>
    </source>
</evidence>
<evidence type="ECO:0000256" key="12">
    <source>
        <dbReference type="ARBA" id="ARBA00037413"/>
    </source>
</evidence>
<evidence type="ECO:0000256" key="7">
    <source>
        <dbReference type="ARBA" id="ARBA00022679"/>
    </source>
</evidence>
<reference evidence="16" key="2">
    <citation type="submission" date="2025-09" db="UniProtKB">
        <authorList>
            <consortium name="Ensembl"/>
        </authorList>
    </citation>
    <scope>IDENTIFICATION</scope>
</reference>
<evidence type="ECO:0000256" key="15">
    <source>
        <dbReference type="RuleBase" id="RU000587"/>
    </source>
</evidence>
<keyword evidence="3" id="KW-0021">Allosteric enzyme</keyword>
<sequence length="839" mass="96726">MSKPLTDQEKRKQISVRGLAGVENVADLKTNFNRHLHFTLVKDRNVATKRDYYFALAHTVRDHLVGRWIRTQQHYYEKDPKRVYYLSLEFYMGRTLQNTMVNLALENACDEAIYQVKTYLQIFQDGGTGTCFLDSMATLGLAAYGYGIRYEFGIFNQKIVNGWQAEEADDWLRYGNPWEKARPEYMRPVHFYGRVEHHPDGVKWVDTQVVLALPYDTPVPGYRNNIVNTMRLWSAKAPCEFHLKDFNVGGYIQAVLDKNLAENISRVLYPNDNFFEGKELRLKQEYFVVAATLQDIIRRFKASKFGPSVVCFFQVAIQLNDTHPAMAIPELMRILVDDEKLSWDTAWDITVRTCAYTNHTVLPEALERWPIDLFQNLLPRHLEIIYEINRRHLERITALYPGDYDRLRRMSLIEECGQKKINMAHLCIVGSHAVNGVAQIHSDIIKDTVFKDFYEVDPQKFQNKTNGITPRRWLVMCNPGLAEVIAEVKIGEDYIRDLSQLKNLLKFVDDDALIRDIAKVKQENKLKFAVHLEEQYKVKINPNSMFDVQVKRIHEYKRQLLNCLHIITLYNRIKKEPNKAWTPRTIMIGGKAAPGYHTAKMIIKLITAIGEVVNNDSVVGDRLKVIYLENYRVTLAEKVIPASDLSEQISTAGTEASGTGNMKFMLNGALTIGTMDGANVEMAEEAGEENLFIFGMRVKDVEALDQKGYDAMEYYNRIPELKQVMDQISGGFFSPGEPDLFKDIVKMLMHHDRFKVFADYEDYIKCQEKVSALYKNTKEWTKMVIHNIAGCGKFSSDRTIAQYAREIWGMEPSLEKITRRNDGALQKTLLESSEVAKLI</sequence>
<dbReference type="EC" id="2.4.1.1" evidence="15"/>
<dbReference type="Proteomes" id="UP000694427">
    <property type="component" value="Unplaced"/>
</dbReference>
<evidence type="ECO:0000256" key="5">
    <source>
        <dbReference type="ARBA" id="ARBA00022600"/>
    </source>
</evidence>
<comment type="cofactor">
    <cofactor evidence="1 15">
        <name>pyridoxal 5'-phosphate</name>
        <dbReference type="ChEBI" id="CHEBI:597326"/>
    </cofactor>
</comment>
<dbReference type="NCBIfam" id="TIGR02093">
    <property type="entry name" value="P_ylase"/>
    <property type="match status" value="1"/>
</dbReference>
<comment type="similarity">
    <text evidence="2 15">Belongs to the glycogen phosphorylase family.</text>
</comment>
<evidence type="ECO:0000256" key="1">
    <source>
        <dbReference type="ARBA" id="ARBA00001933"/>
    </source>
</evidence>
<keyword evidence="17" id="KW-1185">Reference proteome</keyword>
<dbReference type="SUPFAM" id="SSF53756">
    <property type="entry name" value="UDP-Glycosyltransferase/glycogen phosphorylase"/>
    <property type="match status" value="1"/>
</dbReference>
<keyword evidence="4" id="KW-0597">Phosphoprotein</keyword>
<protein>
    <recommendedName>
        <fullName evidence="15">Alpha-1,4 glucan phosphorylase</fullName>
        <ecNumber evidence="15">2.4.1.1</ecNumber>
    </recommendedName>
</protein>
<organism evidence="16 17">
    <name type="scientific">Cyprinus carpio</name>
    <name type="common">Common carp</name>
    <dbReference type="NCBI Taxonomy" id="7962"/>
    <lineage>
        <taxon>Eukaryota</taxon>
        <taxon>Metazoa</taxon>
        <taxon>Chordata</taxon>
        <taxon>Craniata</taxon>
        <taxon>Vertebrata</taxon>
        <taxon>Euteleostomi</taxon>
        <taxon>Actinopterygii</taxon>
        <taxon>Neopterygii</taxon>
        <taxon>Teleostei</taxon>
        <taxon>Ostariophysi</taxon>
        <taxon>Cypriniformes</taxon>
        <taxon>Cyprinidae</taxon>
        <taxon>Cyprininae</taxon>
        <taxon>Cyprinus</taxon>
    </lineage>
</organism>
<evidence type="ECO:0000256" key="13">
    <source>
        <dbReference type="ARBA" id="ARBA00046356"/>
    </source>
</evidence>
<dbReference type="PANTHER" id="PTHR11468">
    <property type="entry name" value="GLYCOGEN PHOSPHORYLASE"/>
    <property type="match status" value="1"/>
</dbReference>
<keyword evidence="8 14" id="KW-0663">Pyridoxal phosphate</keyword>
<dbReference type="PIRSF" id="PIRSF000460">
    <property type="entry name" value="Pprylas_GlgP"/>
    <property type="match status" value="1"/>
</dbReference>
<evidence type="ECO:0000256" key="4">
    <source>
        <dbReference type="ARBA" id="ARBA00022553"/>
    </source>
</evidence>
<reference evidence="16" key="1">
    <citation type="submission" date="2025-08" db="UniProtKB">
        <authorList>
            <consortium name="Ensembl"/>
        </authorList>
    </citation>
    <scope>IDENTIFICATION</scope>
</reference>
<dbReference type="FunFam" id="3.40.50.2000:FF:000153">
    <property type="entry name" value="Alpha-1,4 glucan phosphorylase"/>
    <property type="match status" value="1"/>
</dbReference>
<name>A0A8C1IRE3_CYPCA</name>
<evidence type="ECO:0000313" key="16">
    <source>
        <dbReference type="Ensembl" id="ENSCCRP00010021010.1"/>
    </source>
</evidence>
<dbReference type="PROSITE" id="PS00102">
    <property type="entry name" value="PHOSPHORYLASE"/>
    <property type="match status" value="1"/>
</dbReference>
<evidence type="ECO:0000256" key="2">
    <source>
        <dbReference type="ARBA" id="ARBA00006047"/>
    </source>
</evidence>
<evidence type="ECO:0000313" key="17">
    <source>
        <dbReference type="Proteomes" id="UP000694427"/>
    </source>
</evidence>
<keyword evidence="5" id="KW-0321">Glycogen metabolism</keyword>
<dbReference type="Ensembl" id="ENSCCRT00010022998.1">
    <property type="protein sequence ID" value="ENSCCRP00010021010.1"/>
    <property type="gene ID" value="ENSCCRG00010002632.1"/>
</dbReference>
<dbReference type="Pfam" id="PF00343">
    <property type="entry name" value="Phosphorylase"/>
    <property type="match status" value="1"/>
</dbReference>
<dbReference type="AlphaFoldDB" id="A0A8C1IRE3"/>
<dbReference type="GO" id="GO:0005737">
    <property type="term" value="C:cytoplasm"/>
    <property type="evidence" value="ECO:0007669"/>
    <property type="project" value="TreeGrafter"/>
</dbReference>
<dbReference type="CDD" id="cd04300">
    <property type="entry name" value="GT35_Glycogen_Phosphorylase"/>
    <property type="match status" value="1"/>
</dbReference>
<dbReference type="GO" id="GO:0005980">
    <property type="term" value="P:glycogen catabolic process"/>
    <property type="evidence" value="ECO:0007669"/>
    <property type="project" value="TreeGrafter"/>
</dbReference>
<dbReference type="InterPro" id="IPR035090">
    <property type="entry name" value="Pyridoxal_P_attach_site"/>
</dbReference>
<comment type="catalytic activity">
    <reaction evidence="11">
        <text>[(1-&gt;4)-alpha-D-glucosyl](n) + phosphate = [(1-&gt;4)-alpha-D-glucosyl](n-1) + alpha-D-glucose 1-phosphate</text>
        <dbReference type="Rhea" id="RHEA:41732"/>
        <dbReference type="Rhea" id="RHEA-COMP:9584"/>
        <dbReference type="Rhea" id="RHEA-COMP:9586"/>
        <dbReference type="ChEBI" id="CHEBI:15444"/>
        <dbReference type="ChEBI" id="CHEBI:43474"/>
        <dbReference type="ChEBI" id="CHEBI:58601"/>
        <dbReference type="EC" id="2.4.1.1"/>
    </reaction>
    <physiologicalReaction direction="left-to-right" evidence="11">
        <dbReference type="Rhea" id="RHEA:41733"/>
    </physiologicalReaction>
</comment>
<evidence type="ECO:0000256" key="9">
    <source>
        <dbReference type="ARBA" id="ARBA00022990"/>
    </source>
</evidence>
<dbReference type="Gene3D" id="3.40.50.2000">
    <property type="entry name" value="Glycogen Phosphorylase B"/>
    <property type="match status" value="2"/>
</dbReference>
<proteinExistence type="inferred from homology"/>
<comment type="subunit">
    <text evidence="13">Homodimer. Homotetramer; to form the enzymatically active phosphorylase A.</text>
</comment>
<dbReference type="GO" id="GO:0008184">
    <property type="term" value="F:glycogen phosphorylase activity"/>
    <property type="evidence" value="ECO:0007669"/>
    <property type="project" value="InterPro"/>
</dbReference>
<keyword evidence="9" id="KW-0007">Acetylation</keyword>
<keyword evidence="10 15" id="KW-0119">Carbohydrate metabolism</keyword>
<dbReference type="InterPro" id="IPR011833">
    <property type="entry name" value="Glycg_phsphrylas"/>
</dbReference>
<dbReference type="PANTHER" id="PTHR11468:SF32">
    <property type="entry name" value="GLYCOGEN PHOSPHORYLASE, MUSCLE FORM"/>
    <property type="match status" value="1"/>
</dbReference>
<dbReference type="GO" id="GO:0030170">
    <property type="term" value="F:pyridoxal phosphate binding"/>
    <property type="evidence" value="ECO:0007669"/>
    <property type="project" value="InterPro"/>
</dbReference>
<evidence type="ECO:0000256" key="6">
    <source>
        <dbReference type="ARBA" id="ARBA00022676"/>
    </source>
</evidence>
<keyword evidence="6 15" id="KW-0328">Glycosyltransferase</keyword>
<feature type="modified residue" description="N6-(pyridoxal phosphate)lysine" evidence="14">
    <location>
        <position position="663"/>
    </location>
</feature>
<evidence type="ECO:0000256" key="8">
    <source>
        <dbReference type="ARBA" id="ARBA00022898"/>
    </source>
</evidence>
<dbReference type="FunFam" id="3.40.50.2000:FF:000197">
    <property type="entry name" value="Alpha-1,4 glucan phosphorylase"/>
    <property type="match status" value="1"/>
</dbReference>
<evidence type="ECO:0000256" key="3">
    <source>
        <dbReference type="ARBA" id="ARBA00022533"/>
    </source>
</evidence>
<dbReference type="InterPro" id="IPR000811">
    <property type="entry name" value="Glyco_trans_35"/>
</dbReference>
<comment type="function">
    <text evidence="12 15">Allosteric enzyme that catalyzes the rate-limiting step in glycogen catabolism, the phosphorolytic cleavage of glycogen to produce glucose-1-phosphate, and plays a central role in maintaining cellular and organismal glucose homeostasis.</text>
</comment>
<accession>A0A8C1IRE3</accession>
<evidence type="ECO:0000256" key="11">
    <source>
        <dbReference type="ARBA" id="ARBA00036074"/>
    </source>
</evidence>
<keyword evidence="7 15" id="KW-0808">Transferase</keyword>